<dbReference type="InterPro" id="IPR021124">
    <property type="entry name" value="CRISPR-assoc_prot_Cas5"/>
</dbReference>
<name>A0A1J5TQR8_9ZZZZ</name>
<dbReference type="GO" id="GO:0051607">
    <property type="term" value="P:defense response to virus"/>
    <property type="evidence" value="ECO:0007669"/>
    <property type="project" value="UniProtKB-KW"/>
</dbReference>
<keyword evidence="1" id="KW-0051">Antiviral defense</keyword>
<dbReference type="InterPro" id="IPR010155">
    <property type="entry name" value="CRISPR-assoc_prot_Cas5d"/>
</dbReference>
<dbReference type="AlphaFoldDB" id="A0A1J5TQR8"/>
<organism evidence="2">
    <name type="scientific">mine drainage metagenome</name>
    <dbReference type="NCBI Taxonomy" id="410659"/>
    <lineage>
        <taxon>unclassified sequences</taxon>
        <taxon>metagenomes</taxon>
        <taxon>ecological metagenomes</taxon>
    </lineage>
</organism>
<dbReference type="NCBIfam" id="TIGR02593">
    <property type="entry name" value="CRISPR_cas5"/>
    <property type="match status" value="1"/>
</dbReference>
<dbReference type="InterPro" id="IPR013422">
    <property type="entry name" value="CRISPR-assoc_prot_Cas5_N"/>
</dbReference>
<evidence type="ECO:0000256" key="1">
    <source>
        <dbReference type="ARBA" id="ARBA00023118"/>
    </source>
</evidence>
<dbReference type="NCBIfam" id="TIGR01876">
    <property type="entry name" value="cas_Cas5d"/>
    <property type="match status" value="1"/>
</dbReference>
<dbReference type="GO" id="GO:0004519">
    <property type="term" value="F:endonuclease activity"/>
    <property type="evidence" value="ECO:0007669"/>
    <property type="project" value="InterPro"/>
</dbReference>
<dbReference type="GO" id="GO:0043571">
    <property type="term" value="P:maintenance of CRISPR repeat elements"/>
    <property type="evidence" value="ECO:0007669"/>
    <property type="project" value="InterPro"/>
</dbReference>
<proteinExistence type="predicted"/>
<dbReference type="EMBL" id="MLJW01000002">
    <property type="protein sequence ID" value="OIR18600.1"/>
    <property type="molecule type" value="Genomic_DNA"/>
</dbReference>
<dbReference type="Pfam" id="PF09704">
    <property type="entry name" value="Cas_Cas5d"/>
    <property type="match status" value="1"/>
</dbReference>
<dbReference type="Gene3D" id="3.30.70.2660">
    <property type="match status" value="1"/>
</dbReference>
<reference evidence="2" key="1">
    <citation type="submission" date="2016-10" db="EMBL/GenBank/DDBJ databases">
        <title>Sequence of Gallionella enrichment culture.</title>
        <authorList>
            <person name="Poehlein A."/>
            <person name="Muehling M."/>
            <person name="Daniel R."/>
        </authorList>
    </citation>
    <scope>NUCLEOTIDE SEQUENCE</scope>
</reference>
<comment type="caution">
    <text evidence="2">The sequence shown here is derived from an EMBL/GenBank/DDBJ whole genome shotgun (WGS) entry which is preliminary data.</text>
</comment>
<evidence type="ECO:0000313" key="2">
    <source>
        <dbReference type="EMBL" id="OIR18600.1"/>
    </source>
</evidence>
<dbReference type="PIRSF" id="PIRSF029950">
    <property type="entry name" value="Cas_CT1134"/>
    <property type="match status" value="1"/>
</dbReference>
<sequence>MPVATSISLKVWGDFACFTTPEARVERLSYPVITPSAARGILEAILWKPQIRYELDRITVLKPIRFMSVRRNEIQGTVAVKGSAGVNAWMKDASDYEPYLVDSAGRDDVQGENRTQRNSVILRDVAYLLEARLIVKVPSPENPPAKYREMFARRASQGQCVRQPCFGIREFAAFFALPDGSETPAEESRELGVMLYDLDFPTDGPVGARPPESALFAPARLEKGVLDVTAMRRNLFRRA</sequence>
<accession>A0A1J5TQR8</accession>
<protein>
    <submittedName>
        <fullName evidence="2">CRISPR-associated protein Cas5</fullName>
    </submittedName>
</protein>
<gene>
    <name evidence="2" type="primary">cas5_1</name>
    <name evidence="2" type="ORF">GALL_09370</name>
</gene>